<dbReference type="OrthoDB" id="5708419at2759"/>
<protein>
    <submittedName>
        <fullName evidence="1">Uncharacterized protein</fullName>
    </submittedName>
</protein>
<organism evidence="1 2">
    <name type="scientific">Smittium mucronatum</name>
    <dbReference type="NCBI Taxonomy" id="133383"/>
    <lineage>
        <taxon>Eukaryota</taxon>
        <taxon>Fungi</taxon>
        <taxon>Fungi incertae sedis</taxon>
        <taxon>Zoopagomycota</taxon>
        <taxon>Kickxellomycotina</taxon>
        <taxon>Harpellomycetes</taxon>
        <taxon>Harpellales</taxon>
        <taxon>Legeriomycetaceae</taxon>
        <taxon>Smittium</taxon>
    </lineage>
</organism>
<accession>A0A1R0H4W2</accession>
<dbReference type="EMBL" id="LSSL01000603">
    <property type="protein sequence ID" value="OLY84141.1"/>
    <property type="molecule type" value="Genomic_DNA"/>
</dbReference>
<name>A0A1R0H4W2_9FUNG</name>
<comment type="caution">
    <text evidence="1">The sequence shown here is derived from an EMBL/GenBank/DDBJ whole genome shotgun (WGS) entry which is preliminary data.</text>
</comment>
<keyword evidence="2" id="KW-1185">Reference proteome</keyword>
<gene>
    <name evidence="1" type="ORF">AYI68_g1702</name>
</gene>
<evidence type="ECO:0000313" key="1">
    <source>
        <dbReference type="EMBL" id="OLY84141.1"/>
    </source>
</evidence>
<dbReference type="Proteomes" id="UP000187455">
    <property type="component" value="Unassembled WGS sequence"/>
</dbReference>
<reference evidence="1 2" key="1">
    <citation type="journal article" date="2016" name="Mol. Biol. Evol.">
        <title>Genome-Wide Survey of Gut Fungi (Harpellales) Reveals the First Horizontally Transferred Ubiquitin Gene from a Mosquito Host.</title>
        <authorList>
            <person name="Wang Y."/>
            <person name="White M.M."/>
            <person name="Kvist S."/>
            <person name="Moncalvo J.M."/>
        </authorList>
    </citation>
    <scope>NUCLEOTIDE SEQUENCE [LARGE SCALE GENOMIC DNA]</scope>
    <source>
        <strain evidence="1 2">ALG-7-W6</strain>
    </source>
</reference>
<proteinExistence type="predicted"/>
<dbReference type="AlphaFoldDB" id="A0A1R0H4W2"/>
<dbReference type="STRING" id="133383.A0A1R0H4W2"/>
<evidence type="ECO:0000313" key="2">
    <source>
        <dbReference type="Proteomes" id="UP000187455"/>
    </source>
</evidence>
<sequence>MPIGTYGGETFGMSEYRTRPIQSEIDNAIRLASKVGKSTAMERLRNEMGIKSVFLKTSVAPPTDPE</sequence>